<reference evidence="2" key="1">
    <citation type="submission" date="2013-10" db="EMBL/GenBank/DDBJ databases">
        <title>Genomic analysis of the causative agents of coccidiosis in chickens.</title>
        <authorList>
            <person name="Reid A.J."/>
            <person name="Blake D."/>
            <person name="Billington K."/>
            <person name="Browne H."/>
            <person name="Dunn M."/>
            <person name="Hung S."/>
            <person name="Kawahara F."/>
            <person name="Miranda-Saavedra D."/>
            <person name="Mourier T."/>
            <person name="Nagra H."/>
            <person name="Otto T.D."/>
            <person name="Rawlings N."/>
            <person name="Sanchez A."/>
            <person name="Sanders M."/>
            <person name="Subramaniam C."/>
            <person name="Tay Y."/>
            <person name="Dear P."/>
            <person name="Doerig C."/>
            <person name="Gruber A."/>
            <person name="Parkinson J."/>
            <person name="Shirley M."/>
            <person name="Wan K.L."/>
            <person name="Berriman M."/>
            <person name="Tomley F."/>
            <person name="Pain A."/>
        </authorList>
    </citation>
    <scope>NUCLEOTIDE SEQUENCE [LARGE SCALE GENOMIC DNA]</scope>
    <source>
        <strain evidence="2">Houghton</strain>
    </source>
</reference>
<dbReference type="EMBL" id="HG712994">
    <property type="protein sequence ID" value="CDJ51717.1"/>
    <property type="molecule type" value="Genomic_DNA"/>
</dbReference>
<reference evidence="2" key="2">
    <citation type="submission" date="2013-10" db="EMBL/GenBank/DDBJ databases">
        <authorList>
            <person name="Aslett M."/>
        </authorList>
    </citation>
    <scope>NUCLEOTIDE SEQUENCE [LARGE SCALE GENOMIC DNA]</scope>
    <source>
        <strain evidence="2">Houghton</strain>
    </source>
</reference>
<protein>
    <submittedName>
        <fullName evidence="2">Uncharacterized protein</fullName>
    </submittedName>
</protein>
<dbReference type="Proteomes" id="UP000030750">
    <property type="component" value="Unassembled WGS sequence"/>
</dbReference>
<evidence type="ECO:0000256" key="1">
    <source>
        <dbReference type="SAM" id="MobiDB-lite"/>
    </source>
</evidence>
<evidence type="ECO:0000313" key="2">
    <source>
        <dbReference type="EMBL" id="CDJ51717.1"/>
    </source>
</evidence>
<sequence>MLPYVSISKQQAEKWQNEGAARVLLPSTEDREAKEPPIDSISPAPIKPAFSRSSLLRRALQPSLTTIFSVAAILIVFSLCRAQGSRKQAPGAVPRRVSEHRGGVTDADLSIIEECLALEADLGLMRQGAVAHPDPDPRRGVQGLVSALHAAAAALEQGPSFSLPWAVGPPAPPNAACVGFPECAGARGQHAMYQGFSGVHAHEGAAPSTSNPKPLELGDALNQDAWLEYIPNIVTEEQQEYRGPLPWYSVLSQRTPTNASDSAAAAAAASAAPSPCSAAAAPPSRSAAAAAPPRAAAGPAAAAAGPAAAAAGPAAAAAGPAAAAAGPAAAAADPPAAAAGPSAAAADPAAAAADPAAAAAGPAADAAGPAADAAAPSPAGQTSLEHPFVRLPMLEKNVFVRQVSVPKMFNPYRRKGELYLSLLRMRQLLGLRSLKQADVDALVSEVEVLVGAAWCHGMRGFRRHRPMLAAEALGAYVLAFDAAVGALQLLGPRCMQAHLWWPKFVSAFECDLAVSLRPINYQAGKVYRRMAHRLVHALDVYKQQKRPPPAEVVELKKMIVCFPDAPGDFRDARFDPFREDAKRP</sequence>
<name>U6LMY9_9EIME</name>
<gene>
    <name evidence="2" type="ORF">EBH_0001620</name>
</gene>
<organism evidence="2 3">
    <name type="scientific">Eimeria brunetti</name>
    <dbReference type="NCBI Taxonomy" id="51314"/>
    <lineage>
        <taxon>Eukaryota</taxon>
        <taxon>Sar</taxon>
        <taxon>Alveolata</taxon>
        <taxon>Apicomplexa</taxon>
        <taxon>Conoidasida</taxon>
        <taxon>Coccidia</taxon>
        <taxon>Eucoccidiorida</taxon>
        <taxon>Eimeriorina</taxon>
        <taxon>Eimeriidae</taxon>
        <taxon>Eimeria</taxon>
    </lineage>
</organism>
<proteinExistence type="predicted"/>
<dbReference type="AlphaFoldDB" id="U6LMY9"/>
<keyword evidence="3" id="KW-1185">Reference proteome</keyword>
<feature type="compositionally biased region" description="Basic and acidic residues" evidence="1">
    <location>
        <begin position="28"/>
        <end position="37"/>
    </location>
</feature>
<feature type="region of interest" description="Disordered" evidence="1">
    <location>
        <begin position="24"/>
        <end position="44"/>
    </location>
</feature>
<dbReference type="VEuPathDB" id="ToxoDB:EBH_0001620"/>
<evidence type="ECO:0000313" key="3">
    <source>
        <dbReference type="Proteomes" id="UP000030750"/>
    </source>
</evidence>
<accession>U6LMY9</accession>